<name>A0A8S3ZIL8_9EUPU</name>
<feature type="compositionally biased region" description="Basic and acidic residues" evidence="1">
    <location>
        <begin position="9"/>
        <end position="25"/>
    </location>
</feature>
<feature type="region of interest" description="Disordered" evidence="1">
    <location>
        <begin position="1"/>
        <end position="41"/>
    </location>
</feature>
<gene>
    <name evidence="2" type="ORF">CUNI_LOCUS13088</name>
</gene>
<dbReference type="AlphaFoldDB" id="A0A8S3ZIL8"/>
<evidence type="ECO:0000313" key="3">
    <source>
        <dbReference type="Proteomes" id="UP000678393"/>
    </source>
</evidence>
<feature type="non-terminal residue" evidence="2">
    <location>
        <position position="74"/>
    </location>
</feature>
<sequence>DKLRAPVKKHPDLSHGWKRPTEPADKTVAPPCTAPSSTKFEVHRQDTGRLVNTASIESRPWLGKTGAKAFLLQK</sequence>
<reference evidence="2" key="1">
    <citation type="submission" date="2021-04" db="EMBL/GenBank/DDBJ databases">
        <authorList>
            <consortium name="Molecular Ecology Group"/>
        </authorList>
    </citation>
    <scope>NUCLEOTIDE SEQUENCE</scope>
</reference>
<comment type="caution">
    <text evidence="2">The sequence shown here is derived from an EMBL/GenBank/DDBJ whole genome shotgun (WGS) entry which is preliminary data.</text>
</comment>
<evidence type="ECO:0000313" key="2">
    <source>
        <dbReference type="EMBL" id="CAG5127530.1"/>
    </source>
</evidence>
<protein>
    <submittedName>
        <fullName evidence="2">Uncharacterized protein</fullName>
    </submittedName>
</protein>
<accession>A0A8S3ZIL8</accession>
<organism evidence="2 3">
    <name type="scientific">Candidula unifasciata</name>
    <dbReference type="NCBI Taxonomy" id="100452"/>
    <lineage>
        <taxon>Eukaryota</taxon>
        <taxon>Metazoa</taxon>
        <taxon>Spiralia</taxon>
        <taxon>Lophotrochozoa</taxon>
        <taxon>Mollusca</taxon>
        <taxon>Gastropoda</taxon>
        <taxon>Heterobranchia</taxon>
        <taxon>Euthyneura</taxon>
        <taxon>Panpulmonata</taxon>
        <taxon>Eupulmonata</taxon>
        <taxon>Stylommatophora</taxon>
        <taxon>Helicina</taxon>
        <taxon>Helicoidea</taxon>
        <taxon>Geomitridae</taxon>
        <taxon>Candidula</taxon>
    </lineage>
</organism>
<proteinExistence type="predicted"/>
<dbReference type="Proteomes" id="UP000678393">
    <property type="component" value="Unassembled WGS sequence"/>
</dbReference>
<evidence type="ECO:0000256" key="1">
    <source>
        <dbReference type="SAM" id="MobiDB-lite"/>
    </source>
</evidence>
<dbReference type="EMBL" id="CAJHNH020002714">
    <property type="protein sequence ID" value="CAG5127530.1"/>
    <property type="molecule type" value="Genomic_DNA"/>
</dbReference>
<feature type="non-terminal residue" evidence="2">
    <location>
        <position position="1"/>
    </location>
</feature>
<keyword evidence="3" id="KW-1185">Reference proteome</keyword>